<dbReference type="AlphaFoldDB" id="A0A645HNG6"/>
<dbReference type="EMBL" id="VSSQ01096320">
    <property type="protein sequence ID" value="MPN40116.1"/>
    <property type="molecule type" value="Genomic_DNA"/>
</dbReference>
<accession>A0A645HNG6</accession>
<reference evidence="1" key="1">
    <citation type="submission" date="2019-08" db="EMBL/GenBank/DDBJ databases">
        <authorList>
            <person name="Kucharzyk K."/>
            <person name="Murdoch R.W."/>
            <person name="Higgins S."/>
            <person name="Loffler F."/>
        </authorList>
    </citation>
    <scope>NUCLEOTIDE SEQUENCE</scope>
</reference>
<evidence type="ECO:0000313" key="1">
    <source>
        <dbReference type="EMBL" id="MPN40116.1"/>
    </source>
</evidence>
<name>A0A645HNG6_9ZZZZ</name>
<organism evidence="1">
    <name type="scientific">bioreactor metagenome</name>
    <dbReference type="NCBI Taxonomy" id="1076179"/>
    <lineage>
        <taxon>unclassified sequences</taxon>
        <taxon>metagenomes</taxon>
        <taxon>ecological metagenomes</taxon>
    </lineage>
</organism>
<protein>
    <submittedName>
        <fullName evidence="1">Uncharacterized protein</fullName>
    </submittedName>
</protein>
<comment type="caution">
    <text evidence="1">The sequence shown here is derived from an EMBL/GenBank/DDBJ whole genome shotgun (WGS) entry which is preliminary data.</text>
</comment>
<proteinExistence type="predicted"/>
<gene>
    <name evidence="1" type="ORF">SDC9_187651</name>
</gene>
<sequence>MRFGCDGLHLVCADTGGQQTLVRVTESRIRQEHAVLVFDPFAHGCRAFFIQNIFGSNDFLFRNDNVSRDSRLIIEFLVAFLDAREAINGNVSDILHRFVTTVARFREFEQFRRRIDESCFRIA</sequence>